<reference evidence="2" key="1">
    <citation type="submission" date="2011-01" db="EMBL/GenBank/DDBJ databases">
        <authorList>
            <person name="Muzny D."/>
            <person name="Qin X."/>
            <person name="Buhay C."/>
            <person name="Dugan-Rocha S."/>
            <person name="Ding Y."/>
            <person name="Chen G."/>
            <person name="Hawes A."/>
            <person name="Holder M."/>
            <person name="Jhangiani S."/>
            <person name="Johnson A."/>
            <person name="Khan Z."/>
            <person name="Li Z."/>
            <person name="Liu W."/>
            <person name="Liu X."/>
            <person name="Perez L."/>
            <person name="Shen H."/>
            <person name="Wang Q."/>
            <person name="Watt J."/>
            <person name="Xi L."/>
            <person name="Xin Y."/>
            <person name="Zhou J."/>
            <person name="Deng J."/>
            <person name="Jiang H."/>
            <person name="Liu Y."/>
            <person name="Qu J."/>
            <person name="Song X.-Z."/>
            <person name="Zhang L."/>
            <person name="Villasana D."/>
            <person name="Johnson A."/>
            <person name="Liu J."/>
            <person name="Liyanage D."/>
            <person name="Lorensuhewa L."/>
            <person name="Robinson T."/>
            <person name="Song A."/>
            <person name="Song B.-B."/>
            <person name="Dinh H."/>
            <person name="Thornton R."/>
            <person name="Coyle M."/>
            <person name="Francisco L."/>
            <person name="Jackson L."/>
            <person name="Javaid M."/>
            <person name="Korchina V."/>
            <person name="Kovar C."/>
            <person name="Mata R."/>
            <person name="Mathew T."/>
            <person name="Ngo R."/>
            <person name="Nguyen L."/>
            <person name="Nguyen N."/>
            <person name="Okwuonu G."/>
            <person name="Ongeri F."/>
            <person name="Pham C."/>
            <person name="Simmons D."/>
            <person name="Wilczek-Boney K."/>
            <person name="Hale W."/>
            <person name="Jakkamsetti A."/>
            <person name="Pham P."/>
            <person name="Ruth R."/>
            <person name="San Lucas F."/>
            <person name="Warren J."/>
            <person name="Zhang J."/>
            <person name="Zhao Z."/>
            <person name="Zhou C."/>
            <person name="Zhu D."/>
            <person name="Lee S."/>
            <person name="Bess C."/>
            <person name="Blankenburg K."/>
            <person name="Forbes L."/>
            <person name="Fu Q."/>
            <person name="Gubbala S."/>
            <person name="Hirani K."/>
            <person name="Jayaseelan J.C."/>
            <person name="Lara F."/>
            <person name="Munidasa M."/>
            <person name="Palculict T."/>
            <person name="Patil S."/>
            <person name="Pu L.-L."/>
            <person name="Saada N."/>
            <person name="Tang L."/>
            <person name="Weissenberger G."/>
            <person name="Zhu Y."/>
            <person name="Hemphill L."/>
            <person name="Shang Y."/>
            <person name="Youmans B."/>
            <person name="Ayvaz T."/>
            <person name="Ross M."/>
            <person name="Santibanez J."/>
            <person name="Aqrawi P."/>
            <person name="Gross S."/>
            <person name="Joshi V."/>
            <person name="Fowler G."/>
            <person name="Nazareth L."/>
            <person name="Reid J."/>
            <person name="Worley K."/>
            <person name="Petrosino J."/>
            <person name="Highlander S."/>
            <person name="Gibbs R."/>
        </authorList>
    </citation>
    <scope>NUCLEOTIDE SEQUENCE [LARGE SCALE GENOMIC DNA]</scope>
    <source>
        <strain evidence="2">ATCC 33269</strain>
    </source>
</reference>
<dbReference type="HOGENOM" id="CLU_670584_0_0_10"/>
<protein>
    <submittedName>
        <fullName evidence="2">Uncharacterized protein</fullName>
    </submittedName>
</protein>
<dbReference type="RefSeq" id="WP_004368531.1">
    <property type="nucleotide sequence ID" value="NZ_GL833118.1"/>
</dbReference>
<evidence type="ECO:0000313" key="2">
    <source>
        <dbReference type="EMBL" id="EFZ37190.1"/>
    </source>
</evidence>
<keyword evidence="1" id="KW-0732">Signal</keyword>
<keyword evidence="3" id="KW-1185">Reference proteome</keyword>
<dbReference type="Proteomes" id="UP000005580">
    <property type="component" value="Unassembled WGS sequence"/>
</dbReference>
<dbReference type="NCBIfam" id="NF047539">
    <property type="entry name" value="XAC2610_fam"/>
    <property type="match status" value="1"/>
</dbReference>
<sequence>MKPIRNIVLTCLLAASVGTFGSGISAHNASGTPATKVKNELARLAKYNYSPILGQHQYRYIGYIGRDFQRLYMYFEHVEKDTADATLYHVKGASRVRQNVCNFTGTIRLKHIEENNDDRYGRVNRYRMTGIYDLREDDKQKGAGRFYGNMTTDFYLYDNSVHFDDLFITVSDGYCNNMFEGKWTSFKTKVSKNANWGLFRIPDSNALDIGEGEFYINPKYRHNGWENYCATMGDVDTAAISVDDALDEERREWWRGKDEVRQSCKRYMLNDSTYGIKVYRNGVLVQTIVCPIDTVSPTEQDLGEGWFEDVTFDGHNDLLISKNGTGATPAYYECYTWDERKRKYVRIPSYSEIPNPSSYEIKRSIYGWKQLTEHKQVQQKYIFRNGEFVLHSALYVDHSGEKGTHYREIRMEKGKEVTVKNTDNYEDISPEWDILPF</sequence>
<dbReference type="EMBL" id="AEPE02000004">
    <property type="protein sequence ID" value="EFZ37190.1"/>
    <property type="molecule type" value="Genomic_DNA"/>
</dbReference>
<gene>
    <name evidence="2" type="ORF">HMPREF0663_11248</name>
</gene>
<proteinExistence type="predicted"/>
<name>E7RPZ7_9BACT</name>
<dbReference type="eggNOG" id="ENOG5032WPD">
    <property type="taxonomic scope" value="Bacteria"/>
</dbReference>
<organism evidence="2 3">
    <name type="scientific">Hoylesella oralis ATCC 33269</name>
    <dbReference type="NCBI Taxonomy" id="873533"/>
    <lineage>
        <taxon>Bacteria</taxon>
        <taxon>Pseudomonadati</taxon>
        <taxon>Bacteroidota</taxon>
        <taxon>Bacteroidia</taxon>
        <taxon>Bacteroidales</taxon>
        <taxon>Prevotellaceae</taxon>
        <taxon>Hoylesella</taxon>
    </lineage>
</organism>
<dbReference type="InterPro" id="IPR058087">
    <property type="entry name" value="XAC2610_dom"/>
</dbReference>
<feature type="signal peptide" evidence="1">
    <location>
        <begin position="1"/>
        <end position="21"/>
    </location>
</feature>
<accession>E7RPZ7</accession>
<evidence type="ECO:0000313" key="3">
    <source>
        <dbReference type="Proteomes" id="UP000005580"/>
    </source>
</evidence>
<dbReference type="AlphaFoldDB" id="E7RPZ7"/>
<dbReference type="STRING" id="28134.SAMN05444288_1624"/>
<feature type="chain" id="PRO_5003221468" evidence="1">
    <location>
        <begin position="22"/>
        <end position="437"/>
    </location>
</feature>
<evidence type="ECO:0000256" key="1">
    <source>
        <dbReference type="SAM" id="SignalP"/>
    </source>
</evidence>
<comment type="caution">
    <text evidence="2">The sequence shown here is derived from an EMBL/GenBank/DDBJ whole genome shotgun (WGS) entry which is preliminary data.</text>
</comment>